<dbReference type="AlphaFoldDB" id="A0AAV3QBX1"/>
<name>A0AAV3QBX1_LITER</name>
<reference evidence="2 3" key="1">
    <citation type="submission" date="2024-01" db="EMBL/GenBank/DDBJ databases">
        <title>The complete chloroplast genome sequence of Lithospermum erythrorhizon: insights into the phylogenetic relationship among Boraginaceae species and the maternal lineages of purple gromwells.</title>
        <authorList>
            <person name="Okada T."/>
            <person name="Watanabe K."/>
        </authorList>
    </citation>
    <scope>NUCLEOTIDE SEQUENCE [LARGE SCALE GENOMIC DNA]</scope>
</reference>
<protein>
    <submittedName>
        <fullName evidence="2">Uncharacterized protein</fullName>
    </submittedName>
</protein>
<organism evidence="2 3">
    <name type="scientific">Lithospermum erythrorhizon</name>
    <name type="common">Purple gromwell</name>
    <name type="synonym">Lithospermum officinale var. erythrorhizon</name>
    <dbReference type="NCBI Taxonomy" id="34254"/>
    <lineage>
        <taxon>Eukaryota</taxon>
        <taxon>Viridiplantae</taxon>
        <taxon>Streptophyta</taxon>
        <taxon>Embryophyta</taxon>
        <taxon>Tracheophyta</taxon>
        <taxon>Spermatophyta</taxon>
        <taxon>Magnoliopsida</taxon>
        <taxon>eudicotyledons</taxon>
        <taxon>Gunneridae</taxon>
        <taxon>Pentapetalae</taxon>
        <taxon>asterids</taxon>
        <taxon>lamiids</taxon>
        <taxon>Boraginales</taxon>
        <taxon>Boraginaceae</taxon>
        <taxon>Boraginoideae</taxon>
        <taxon>Lithospermeae</taxon>
        <taxon>Lithospermum</taxon>
    </lineage>
</organism>
<gene>
    <name evidence="2" type="ORF">LIER_17178</name>
</gene>
<proteinExistence type="predicted"/>
<evidence type="ECO:0000256" key="1">
    <source>
        <dbReference type="SAM" id="MobiDB-lite"/>
    </source>
</evidence>
<dbReference type="EMBL" id="BAABME010003958">
    <property type="protein sequence ID" value="GAA0160678.1"/>
    <property type="molecule type" value="Genomic_DNA"/>
</dbReference>
<feature type="compositionally biased region" description="Basic residues" evidence="1">
    <location>
        <begin position="1"/>
        <end position="12"/>
    </location>
</feature>
<comment type="caution">
    <text evidence="2">The sequence shown here is derived from an EMBL/GenBank/DDBJ whole genome shotgun (WGS) entry which is preliminary data.</text>
</comment>
<dbReference type="Proteomes" id="UP001454036">
    <property type="component" value="Unassembled WGS sequence"/>
</dbReference>
<keyword evidence="3" id="KW-1185">Reference proteome</keyword>
<evidence type="ECO:0000313" key="3">
    <source>
        <dbReference type="Proteomes" id="UP001454036"/>
    </source>
</evidence>
<evidence type="ECO:0000313" key="2">
    <source>
        <dbReference type="EMBL" id="GAA0160678.1"/>
    </source>
</evidence>
<accession>A0AAV3QBX1</accession>
<sequence length="92" mass="10046">MEKKKKGSRAKRDRPVEVSEDEADTILSDSPISNVAINTATSEDEQGGGRNPEICRPFLGIEVANLFTKSTGFLEPLIHDFNISDGVVVEEV</sequence>
<feature type="region of interest" description="Disordered" evidence="1">
    <location>
        <begin position="1"/>
        <end position="23"/>
    </location>
</feature>